<feature type="domain" description="ABC transmembrane type-1" evidence="12">
    <location>
        <begin position="344"/>
        <end position="540"/>
    </location>
</feature>
<dbReference type="Pfam" id="PF00528">
    <property type="entry name" value="BPD_transp_1"/>
    <property type="match status" value="2"/>
</dbReference>
<keyword evidence="4 11" id="KW-0813">Transport</keyword>
<evidence type="ECO:0000256" key="11">
    <source>
        <dbReference type="RuleBase" id="RU363032"/>
    </source>
</evidence>
<dbReference type="CDD" id="cd06261">
    <property type="entry name" value="TM_PBP2"/>
    <property type="match status" value="2"/>
</dbReference>
<dbReference type="NCBIfam" id="TIGR01253">
    <property type="entry name" value="thiP"/>
    <property type="match status" value="1"/>
</dbReference>
<evidence type="ECO:0000256" key="10">
    <source>
        <dbReference type="ARBA" id="ARBA00023136"/>
    </source>
</evidence>
<comment type="subunit">
    <text evidence="2">The complex is composed of two ATP-binding proteins (ThiQ), two transmembrane proteins (ThiP) and a solute-binding protein (ThiB).</text>
</comment>
<proteinExistence type="inferred from homology"/>
<evidence type="ECO:0000313" key="14">
    <source>
        <dbReference type="Proteomes" id="UP000199347"/>
    </source>
</evidence>
<keyword evidence="10 11" id="KW-0472">Membrane</keyword>
<name>A0A1G5NUW4_AFIMA</name>
<dbReference type="GO" id="GO:0022857">
    <property type="term" value="F:transmembrane transporter activity"/>
    <property type="evidence" value="ECO:0007669"/>
    <property type="project" value="InterPro"/>
</dbReference>
<evidence type="ECO:0000256" key="3">
    <source>
        <dbReference type="ARBA" id="ARBA00016947"/>
    </source>
</evidence>
<dbReference type="InterPro" id="IPR005947">
    <property type="entry name" value="ThiP_ABC_transpt"/>
</dbReference>
<dbReference type="Gene3D" id="1.10.3720.10">
    <property type="entry name" value="MetI-like"/>
    <property type="match status" value="2"/>
</dbReference>
<accession>A0A1G5NUW4</accession>
<evidence type="ECO:0000256" key="4">
    <source>
        <dbReference type="ARBA" id="ARBA00022448"/>
    </source>
</evidence>
<keyword evidence="14" id="KW-1185">Reference proteome</keyword>
<dbReference type="AlphaFoldDB" id="A0A1G5NUW4"/>
<dbReference type="STRING" id="1120955.SAMN03080610_02638"/>
<gene>
    <name evidence="13" type="ORF">SAMN03080610_02638</name>
</gene>
<feature type="transmembrane region" description="Helical" evidence="11">
    <location>
        <begin position="521"/>
        <end position="542"/>
    </location>
</feature>
<dbReference type="InterPro" id="IPR035906">
    <property type="entry name" value="MetI-like_sf"/>
</dbReference>
<keyword evidence="9 11" id="KW-1133">Transmembrane helix</keyword>
<comment type="similarity">
    <text evidence="11">Belongs to the binding-protein-dependent transport system permease family.</text>
</comment>
<dbReference type="SUPFAM" id="SSF161098">
    <property type="entry name" value="MetI-like"/>
    <property type="match status" value="2"/>
</dbReference>
<feature type="transmembrane region" description="Helical" evidence="11">
    <location>
        <begin position="477"/>
        <end position="501"/>
    </location>
</feature>
<feature type="transmembrane region" description="Helical" evidence="11">
    <location>
        <begin position="344"/>
        <end position="367"/>
    </location>
</feature>
<dbReference type="GO" id="GO:0005886">
    <property type="term" value="C:plasma membrane"/>
    <property type="evidence" value="ECO:0007669"/>
    <property type="project" value="UniProtKB-SubCell"/>
</dbReference>
<keyword evidence="5" id="KW-1003">Cell membrane</keyword>
<feature type="transmembrane region" description="Helical" evidence="11">
    <location>
        <begin position="298"/>
        <end position="324"/>
    </location>
</feature>
<keyword evidence="6" id="KW-0997">Cell inner membrane</keyword>
<organism evidence="13 14">
    <name type="scientific">Afifella marina DSM 2698</name>
    <dbReference type="NCBI Taxonomy" id="1120955"/>
    <lineage>
        <taxon>Bacteria</taxon>
        <taxon>Pseudomonadati</taxon>
        <taxon>Pseudomonadota</taxon>
        <taxon>Alphaproteobacteria</taxon>
        <taxon>Hyphomicrobiales</taxon>
        <taxon>Afifellaceae</taxon>
        <taxon>Afifella</taxon>
    </lineage>
</organism>
<evidence type="ECO:0000256" key="9">
    <source>
        <dbReference type="ARBA" id="ARBA00022989"/>
    </source>
</evidence>
<dbReference type="EMBL" id="FMVW01000006">
    <property type="protein sequence ID" value="SCZ40728.1"/>
    <property type="molecule type" value="Genomic_DNA"/>
</dbReference>
<dbReference type="PANTHER" id="PTHR30183">
    <property type="entry name" value="MOLYBDENUM TRANSPORT SYSTEM PERMEASE PROTEIN MODB"/>
    <property type="match status" value="1"/>
</dbReference>
<feature type="transmembrane region" description="Helical" evidence="11">
    <location>
        <begin position="214"/>
        <end position="234"/>
    </location>
</feature>
<feature type="domain" description="ABC transmembrane type-1" evidence="12">
    <location>
        <begin position="69"/>
        <end position="269"/>
    </location>
</feature>
<reference evidence="13 14" key="1">
    <citation type="submission" date="2016-10" db="EMBL/GenBank/DDBJ databases">
        <authorList>
            <person name="de Groot N.N."/>
        </authorList>
    </citation>
    <scope>NUCLEOTIDE SEQUENCE [LARGE SCALE GENOMIC DNA]</scope>
    <source>
        <strain evidence="13 14">DSM 2698</strain>
    </source>
</reference>
<dbReference type="PROSITE" id="PS50928">
    <property type="entry name" value="ABC_TM1"/>
    <property type="match status" value="2"/>
</dbReference>
<dbReference type="GO" id="GO:0015888">
    <property type="term" value="P:thiamine transport"/>
    <property type="evidence" value="ECO:0007669"/>
    <property type="project" value="InterPro"/>
</dbReference>
<feature type="transmembrane region" description="Helical" evidence="11">
    <location>
        <begin position="23"/>
        <end position="48"/>
    </location>
</feature>
<feature type="transmembrane region" description="Helical" evidence="11">
    <location>
        <begin position="254"/>
        <end position="277"/>
    </location>
</feature>
<evidence type="ECO:0000313" key="13">
    <source>
        <dbReference type="EMBL" id="SCZ40728.1"/>
    </source>
</evidence>
<evidence type="ECO:0000256" key="7">
    <source>
        <dbReference type="ARBA" id="ARBA00022692"/>
    </source>
</evidence>
<dbReference type="InterPro" id="IPR000515">
    <property type="entry name" value="MetI-like"/>
</dbReference>
<feature type="transmembrane region" description="Helical" evidence="11">
    <location>
        <begin position="68"/>
        <end position="92"/>
    </location>
</feature>
<evidence type="ECO:0000256" key="6">
    <source>
        <dbReference type="ARBA" id="ARBA00022519"/>
    </source>
</evidence>
<comment type="subcellular location">
    <subcellularLocation>
        <location evidence="1">Cell inner membrane</location>
        <topology evidence="1">Multi-pass membrane protein</topology>
    </subcellularLocation>
    <subcellularLocation>
        <location evidence="11">Cell membrane</location>
        <topology evidence="11">Multi-pass membrane protein</topology>
    </subcellularLocation>
</comment>
<sequence>MAAGARPLRLSARQMTGSTDRRWRVAAGLAAVAALAVFLGGAGFALLAQADRTPNLFALASDRYLRGVVLFTLEQAALSTLLAVIGALPLAVALHRARFPGRGLVLRLFLLPQALPVLVGALAIIAVWGRNGVVSDLVATLGFGRLNVYGLSGILIAHTFFNLPLAARLMVAALDGVPAESWKLAGQLSLTPLTTFRLLEWPAIRTALPGATSLIFMLCVTSFTLVLTLGGGPGATTLEVAIYQALRYDFDPGLAVFLALIQIGLTALALAVTLRLGETTPGGFTLGRRARRYDPAQGFVRVLDLAVLAVGIAFVLSPFIATIVAGLRSDLVALLADPNVQRAAMTSGVVALAAATLALLLATPLLLARQALARSASSRRHAAWRGLFELSGSLVLVVPPIVIGAGWFLLLRRVTDVFAAAPFVVIATNAVMAMPFIVRILAPALATSAERHDRLAESLGLFGLARLRHVEWPALKAPLALSFAFALALSLGDLGAMALFGSQDFVTLPYLLLQRMGSYRTADAAGLALLLGALCLALMAFAERGFRPEEGR</sequence>
<evidence type="ECO:0000256" key="5">
    <source>
        <dbReference type="ARBA" id="ARBA00022475"/>
    </source>
</evidence>
<protein>
    <recommendedName>
        <fullName evidence="3">Thiamine transport system permease protein ThiP</fullName>
    </recommendedName>
</protein>
<feature type="transmembrane region" description="Helical" evidence="11">
    <location>
        <begin position="104"/>
        <end position="128"/>
    </location>
</feature>
<evidence type="ECO:0000256" key="8">
    <source>
        <dbReference type="ARBA" id="ARBA00022737"/>
    </source>
</evidence>
<keyword evidence="7 11" id="KW-0812">Transmembrane</keyword>
<feature type="transmembrane region" description="Helical" evidence="11">
    <location>
        <begin position="387"/>
        <end position="411"/>
    </location>
</feature>
<evidence type="ECO:0000259" key="12">
    <source>
        <dbReference type="PROSITE" id="PS50928"/>
    </source>
</evidence>
<feature type="transmembrane region" description="Helical" evidence="11">
    <location>
        <begin position="417"/>
        <end position="442"/>
    </location>
</feature>
<dbReference type="PANTHER" id="PTHR30183:SF9">
    <property type="entry name" value="THIAMINE TRANSPORT SYSTEM PERMEASE PROTEIN THIP"/>
    <property type="match status" value="1"/>
</dbReference>
<feature type="transmembrane region" description="Helical" evidence="11">
    <location>
        <begin position="148"/>
        <end position="167"/>
    </location>
</feature>
<keyword evidence="8" id="KW-0677">Repeat</keyword>
<dbReference type="Proteomes" id="UP000199347">
    <property type="component" value="Unassembled WGS sequence"/>
</dbReference>
<evidence type="ECO:0000256" key="1">
    <source>
        <dbReference type="ARBA" id="ARBA00004429"/>
    </source>
</evidence>
<evidence type="ECO:0000256" key="2">
    <source>
        <dbReference type="ARBA" id="ARBA00011650"/>
    </source>
</evidence>